<sequence length="287" mass="32722">MGKLMILDLGSFNIKTNLGGIYENRFLLDNENDTFGAETVEYHGNTYFFGKGTFSKEFVKFKKDYVTQMLYAIGKDVKENRKELNLIVLLPSTQYSTGNCIKENLSDKEFEIKVNNKYKEIKINKVGILKEGFAAFYSLPERNNGLIIIIDIGGRTTDVFAFINGNLVNEISVPVGCMDYFRRISDRLNNLGQKRKMEDIRILLDDGIIDINDFEDITNDFYKIIIDEIKIEIDNLSDFKIKLCGGGANFLIDLFLKQFDRVEKLNNNIMANVIGAYNVGKAKGLDD</sequence>
<dbReference type="SUPFAM" id="SSF53067">
    <property type="entry name" value="Actin-like ATPase domain"/>
    <property type="match status" value="2"/>
</dbReference>
<keyword evidence="2" id="KW-1185">Reference proteome</keyword>
<gene>
    <name evidence="1" type="ORF">CLP_2584</name>
</gene>
<dbReference type="InterPro" id="IPR043129">
    <property type="entry name" value="ATPase_NBD"/>
</dbReference>
<dbReference type="eggNOG" id="COG0849">
    <property type="taxonomic scope" value="Bacteria"/>
</dbReference>
<proteinExistence type="predicted"/>
<dbReference type="AlphaFoldDB" id="C4IJJ4"/>
<dbReference type="EMBL" id="ACOM01000005">
    <property type="protein sequence ID" value="EEP54522.1"/>
    <property type="molecule type" value="Genomic_DNA"/>
</dbReference>
<reference evidence="1 2" key="1">
    <citation type="submission" date="2009-08" db="EMBL/GenBank/DDBJ databases">
        <authorList>
            <person name="Shrivastava S."/>
            <person name="Brinkac L.B."/>
            <person name="Brown J.L."/>
            <person name="Bruce D.B."/>
            <person name="Detter C."/>
            <person name="Green L.D."/>
            <person name="Munk C.A."/>
            <person name="Rogers Y.C."/>
            <person name="Tapia R."/>
            <person name="Sims D.R."/>
            <person name="Smith L.A."/>
            <person name="Smith T.J."/>
            <person name="Sutton G."/>
            <person name="Brettin T."/>
        </authorList>
    </citation>
    <scope>NUCLEOTIDE SEQUENCE [LARGE SCALE GENOMIC DNA]</scope>
    <source>
        <strain evidence="2">E4 str. BoNT E BL5262</strain>
    </source>
</reference>
<dbReference type="Gene3D" id="3.30.420.40">
    <property type="match status" value="2"/>
</dbReference>
<dbReference type="CDD" id="cd10227">
    <property type="entry name" value="ASKHA_NBD_ParM-like"/>
    <property type="match status" value="1"/>
</dbReference>
<name>C4IJJ4_CLOBU</name>
<organism evidence="1 2">
    <name type="scientific">Clostridium butyricum E4 str. BoNT E BL5262</name>
    <dbReference type="NCBI Taxonomy" id="632245"/>
    <lineage>
        <taxon>Bacteria</taxon>
        <taxon>Bacillati</taxon>
        <taxon>Bacillota</taxon>
        <taxon>Clostridia</taxon>
        <taxon>Eubacteriales</taxon>
        <taxon>Clostridiaceae</taxon>
        <taxon>Clostridium</taxon>
    </lineage>
</organism>
<dbReference type="RefSeq" id="WP_003409864.1">
    <property type="nucleotide sequence ID" value="NZ_ACOM01000005.1"/>
</dbReference>
<protein>
    <submittedName>
        <fullName evidence="1">Uncharacterized protein</fullName>
    </submittedName>
</protein>
<accession>C4IJJ4</accession>
<comment type="caution">
    <text evidence="1">The sequence shown here is derived from an EMBL/GenBank/DDBJ whole genome shotgun (WGS) entry which is preliminary data.</text>
</comment>
<dbReference type="Proteomes" id="UP000003081">
    <property type="component" value="Unassembled WGS sequence"/>
</dbReference>
<dbReference type="HOGENOM" id="CLU_078455_0_0_9"/>
<evidence type="ECO:0000313" key="1">
    <source>
        <dbReference type="EMBL" id="EEP54522.1"/>
    </source>
</evidence>
<evidence type="ECO:0000313" key="2">
    <source>
        <dbReference type="Proteomes" id="UP000003081"/>
    </source>
</evidence>